<comment type="caution">
    <text evidence="3">The sequence shown here is derived from an EMBL/GenBank/DDBJ whole genome shotgun (WGS) entry which is preliminary data.</text>
</comment>
<proteinExistence type="predicted"/>
<name>A0A6A1ULG5_9ROSI</name>
<organism evidence="3 4">
    <name type="scientific">Morella rubra</name>
    <name type="common">Chinese bayberry</name>
    <dbReference type="NCBI Taxonomy" id="262757"/>
    <lineage>
        <taxon>Eukaryota</taxon>
        <taxon>Viridiplantae</taxon>
        <taxon>Streptophyta</taxon>
        <taxon>Embryophyta</taxon>
        <taxon>Tracheophyta</taxon>
        <taxon>Spermatophyta</taxon>
        <taxon>Magnoliopsida</taxon>
        <taxon>eudicotyledons</taxon>
        <taxon>Gunneridae</taxon>
        <taxon>Pentapetalae</taxon>
        <taxon>rosids</taxon>
        <taxon>fabids</taxon>
        <taxon>Fagales</taxon>
        <taxon>Myricaceae</taxon>
        <taxon>Morella</taxon>
    </lineage>
</organism>
<dbReference type="PANTHER" id="PTHR47584:SF14">
    <property type="entry name" value="L10-INTERACTING MYB DOMAIN-CONTAINING PROTEIN-LIKE"/>
    <property type="match status" value="1"/>
</dbReference>
<sequence length="270" mass="30638">MLVRCRWESEDSTLWNAALEAYFVQLLMEETNAGHLINAKFNKLLQATVTEALNRSRLSRFRLTMAQVKGKWTRLKRSRSDFAFLLKQTGFKWRPEAKTVEGTDEAWANVLRVNPKLQQFKSKGCPHYRILGHIFNRFTVTGALATPCTTNPANSDEEPNLDRALIHGTVHIDLETLLKVNGTPAAGLQNNQQPYVLYKRTSHESWTFGSKGKKAKLESEMSDACRAMTKLCNSRAQRSSLSLAHHREPPHKQLHPLAKQLGSTFAERPV</sequence>
<evidence type="ECO:0000259" key="2">
    <source>
        <dbReference type="Pfam" id="PF12776"/>
    </source>
</evidence>
<dbReference type="EMBL" id="RXIC02000139">
    <property type="protein sequence ID" value="KAB1200647.1"/>
    <property type="molecule type" value="Genomic_DNA"/>
</dbReference>
<evidence type="ECO:0000313" key="4">
    <source>
        <dbReference type="Proteomes" id="UP000516437"/>
    </source>
</evidence>
<dbReference type="AlphaFoldDB" id="A0A6A1ULG5"/>
<gene>
    <name evidence="3" type="ORF">CJ030_MR0G006713</name>
</gene>
<evidence type="ECO:0000256" key="1">
    <source>
        <dbReference type="SAM" id="MobiDB-lite"/>
    </source>
</evidence>
<reference evidence="3 4" key="1">
    <citation type="journal article" date="2019" name="Plant Biotechnol. J.">
        <title>The red bayberry genome and genetic basis of sex determination.</title>
        <authorList>
            <person name="Jia H.M."/>
            <person name="Jia H.J."/>
            <person name="Cai Q.L."/>
            <person name="Wang Y."/>
            <person name="Zhao H.B."/>
            <person name="Yang W.F."/>
            <person name="Wang G.Y."/>
            <person name="Li Y.H."/>
            <person name="Zhan D.L."/>
            <person name="Shen Y.T."/>
            <person name="Niu Q.F."/>
            <person name="Chang L."/>
            <person name="Qiu J."/>
            <person name="Zhao L."/>
            <person name="Xie H.B."/>
            <person name="Fu W.Y."/>
            <person name="Jin J."/>
            <person name="Li X.W."/>
            <person name="Jiao Y."/>
            <person name="Zhou C.C."/>
            <person name="Tu T."/>
            <person name="Chai C.Y."/>
            <person name="Gao J.L."/>
            <person name="Fan L.J."/>
            <person name="van de Weg E."/>
            <person name="Wang J.Y."/>
            <person name="Gao Z.S."/>
        </authorList>
    </citation>
    <scope>NUCLEOTIDE SEQUENCE [LARGE SCALE GENOMIC DNA]</scope>
    <source>
        <tissue evidence="3">Leaves</tissue>
    </source>
</reference>
<feature type="region of interest" description="Disordered" evidence="1">
    <location>
        <begin position="238"/>
        <end position="270"/>
    </location>
</feature>
<dbReference type="InterPro" id="IPR024752">
    <property type="entry name" value="Myb/SANT-like_dom"/>
</dbReference>
<dbReference type="Pfam" id="PF12776">
    <property type="entry name" value="Myb_DNA-bind_3"/>
    <property type="match status" value="1"/>
</dbReference>
<accession>A0A6A1ULG5</accession>
<dbReference type="OrthoDB" id="686198at2759"/>
<dbReference type="InterPro" id="IPR045026">
    <property type="entry name" value="LIMYB"/>
</dbReference>
<keyword evidence="4" id="KW-1185">Reference proteome</keyword>
<evidence type="ECO:0000313" key="3">
    <source>
        <dbReference type="EMBL" id="KAB1200647.1"/>
    </source>
</evidence>
<feature type="domain" description="Myb/SANT-like" evidence="2">
    <location>
        <begin position="15"/>
        <end position="109"/>
    </location>
</feature>
<protein>
    <recommendedName>
        <fullName evidence="2">Myb/SANT-like domain-containing protein</fullName>
    </recommendedName>
</protein>
<dbReference type="PANTHER" id="PTHR47584">
    <property type="match status" value="1"/>
</dbReference>
<dbReference type="Proteomes" id="UP000516437">
    <property type="component" value="Unassembled WGS sequence"/>
</dbReference>